<feature type="domain" description="Polysaccharide chain length determinant N-terminal" evidence="8">
    <location>
        <begin position="19"/>
        <end position="115"/>
    </location>
</feature>
<keyword evidence="5 7" id="KW-0472">Membrane</keyword>
<feature type="transmembrane region" description="Helical" evidence="7">
    <location>
        <begin position="359"/>
        <end position="379"/>
    </location>
</feature>
<gene>
    <name evidence="10" type="ORF">L9S41_09575</name>
</gene>
<evidence type="ECO:0000256" key="4">
    <source>
        <dbReference type="ARBA" id="ARBA00022989"/>
    </source>
</evidence>
<name>A0ABY5ZFP4_9BACT</name>
<dbReference type="InterPro" id="IPR003856">
    <property type="entry name" value="LPS_length_determ_N"/>
</dbReference>
<dbReference type="InterPro" id="IPR032807">
    <property type="entry name" value="GNVR"/>
</dbReference>
<keyword evidence="2" id="KW-1003">Cell membrane</keyword>
<evidence type="ECO:0000256" key="7">
    <source>
        <dbReference type="SAM" id="Phobius"/>
    </source>
</evidence>
<evidence type="ECO:0000259" key="8">
    <source>
        <dbReference type="Pfam" id="PF02706"/>
    </source>
</evidence>
<protein>
    <submittedName>
        <fullName evidence="10">Wzz/FepE/Etk N-terminal domain-containing protein</fullName>
    </submittedName>
</protein>
<comment type="subcellular location">
    <subcellularLocation>
        <location evidence="1">Cell membrane</location>
        <topology evidence="1">Multi-pass membrane protein</topology>
    </subcellularLocation>
</comment>
<dbReference type="RefSeq" id="WP_260746301.1">
    <property type="nucleotide sequence ID" value="NZ_CP092109.1"/>
</dbReference>
<dbReference type="PANTHER" id="PTHR32309:SF13">
    <property type="entry name" value="FERRIC ENTEROBACTIN TRANSPORT PROTEIN FEPE"/>
    <property type="match status" value="1"/>
</dbReference>
<accession>A0ABY5ZFP4</accession>
<evidence type="ECO:0000256" key="1">
    <source>
        <dbReference type="ARBA" id="ARBA00004651"/>
    </source>
</evidence>
<feature type="coiled-coil region" evidence="6">
    <location>
        <begin position="190"/>
        <end position="224"/>
    </location>
</feature>
<keyword evidence="4 7" id="KW-1133">Transmembrane helix</keyword>
<evidence type="ECO:0000259" key="9">
    <source>
        <dbReference type="Pfam" id="PF13807"/>
    </source>
</evidence>
<dbReference type="Pfam" id="PF02706">
    <property type="entry name" value="Wzz"/>
    <property type="match status" value="1"/>
</dbReference>
<dbReference type="InterPro" id="IPR050445">
    <property type="entry name" value="Bact_polysacc_biosynth/exp"/>
</dbReference>
<dbReference type="EMBL" id="CP092109">
    <property type="protein sequence ID" value="UWZ77952.1"/>
    <property type="molecule type" value="Genomic_DNA"/>
</dbReference>
<keyword evidence="3 7" id="KW-0812">Transmembrane</keyword>
<evidence type="ECO:0000256" key="3">
    <source>
        <dbReference type="ARBA" id="ARBA00022692"/>
    </source>
</evidence>
<evidence type="ECO:0000313" key="11">
    <source>
        <dbReference type="Proteomes" id="UP001060414"/>
    </source>
</evidence>
<evidence type="ECO:0000256" key="6">
    <source>
        <dbReference type="SAM" id="Coils"/>
    </source>
</evidence>
<dbReference type="Pfam" id="PF13807">
    <property type="entry name" value="GNVR"/>
    <property type="match status" value="1"/>
</dbReference>
<sequence>MSEEQKYKDSEPVRTEADDEINLLDLLLVLVKNKWLIIGTCVATFVLACIYTLTLPNIFTASARLLPPQQEKGGLSGMLSGMGGLAALAGVSPGGSSADFYVGLVKSRTISDAIIERFDLMNRFEWDSRNGAYQALGNKVNASADRVTGFITISVDDQDPEFAAALANAYVEELQKLNVRINLSTAGRERVFLEERLALVARDLEQAEENLKRFQQEHKTIRLDDQARGLIEAAARLKGELASKEVELGVLLSYQTEQNPEVRALRESIAQIREQIRRLEQLPGGQHVQEDIFLVISEVPELGLQFARLMREYKVQETLFELISKQYEVAKISEAKNTSTLQVLDEAFVPDRKSKPKRALMVLVATFAAGFLAVLAAFIREFGRNLQGEDRQRWEQIKASLRLRG</sequence>
<organism evidence="10 11">
    <name type="scientific">Geoalkalibacter halelectricus</name>
    <dbReference type="NCBI Taxonomy" id="2847045"/>
    <lineage>
        <taxon>Bacteria</taxon>
        <taxon>Pseudomonadati</taxon>
        <taxon>Thermodesulfobacteriota</taxon>
        <taxon>Desulfuromonadia</taxon>
        <taxon>Desulfuromonadales</taxon>
        <taxon>Geoalkalibacteraceae</taxon>
        <taxon>Geoalkalibacter</taxon>
    </lineage>
</organism>
<feature type="transmembrane region" description="Helical" evidence="7">
    <location>
        <begin position="35"/>
        <end position="55"/>
    </location>
</feature>
<feature type="domain" description="Tyrosine-protein kinase G-rich" evidence="9">
    <location>
        <begin position="308"/>
        <end position="381"/>
    </location>
</feature>
<evidence type="ECO:0000256" key="5">
    <source>
        <dbReference type="ARBA" id="ARBA00023136"/>
    </source>
</evidence>
<keyword evidence="11" id="KW-1185">Reference proteome</keyword>
<dbReference type="Proteomes" id="UP001060414">
    <property type="component" value="Chromosome"/>
</dbReference>
<evidence type="ECO:0000256" key="2">
    <source>
        <dbReference type="ARBA" id="ARBA00022475"/>
    </source>
</evidence>
<dbReference type="PANTHER" id="PTHR32309">
    <property type="entry name" value="TYROSINE-PROTEIN KINASE"/>
    <property type="match status" value="1"/>
</dbReference>
<keyword evidence="6" id="KW-0175">Coiled coil</keyword>
<reference evidence="10" key="1">
    <citation type="journal article" date="2022" name="Environ. Microbiol.">
        <title>Geoalkalibacter halelectricus SAP #1 sp. nov. possessing extracellular electron transfer and mineral#reducing capabilities from a haloalkaline environment.</title>
        <authorList>
            <person name="Yadav S."/>
            <person name="Singh R."/>
            <person name="Sundharam S.S."/>
            <person name="Chaudhary S."/>
            <person name="Krishnamurthi S."/>
            <person name="Patil S.A."/>
        </authorList>
    </citation>
    <scope>NUCLEOTIDE SEQUENCE</scope>
    <source>
        <strain evidence="10">SAP-1</strain>
    </source>
</reference>
<proteinExistence type="predicted"/>
<evidence type="ECO:0000313" key="10">
    <source>
        <dbReference type="EMBL" id="UWZ77952.1"/>
    </source>
</evidence>